<dbReference type="Pfam" id="PF13839">
    <property type="entry name" value="PC-Esterase"/>
    <property type="match status" value="1"/>
</dbReference>
<gene>
    <name evidence="3" type="ORF">FEM48_Zijuj03G0038800</name>
</gene>
<dbReference type="GO" id="GO:0005794">
    <property type="term" value="C:Golgi apparatus"/>
    <property type="evidence" value="ECO:0007669"/>
    <property type="project" value="TreeGrafter"/>
</dbReference>
<evidence type="ECO:0000256" key="1">
    <source>
        <dbReference type="ARBA" id="ARBA00007727"/>
    </source>
</evidence>
<dbReference type="InterPro" id="IPR026057">
    <property type="entry name" value="TBL_C"/>
</dbReference>
<dbReference type="AlphaFoldDB" id="A0A978VN08"/>
<dbReference type="PANTHER" id="PTHR32285">
    <property type="entry name" value="PROTEIN TRICHOME BIREFRINGENCE-LIKE 9-RELATED"/>
    <property type="match status" value="1"/>
</dbReference>
<comment type="similarity">
    <text evidence="1">Belongs to the PC-esterase family. TBL subfamily.</text>
</comment>
<evidence type="ECO:0000259" key="2">
    <source>
        <dbReference type="Pfam" id="PF13839"/>
    </source>
</evidence>
<evidence type="ECO:0000313" key="3">
    <source>
        <dbReference type="EMBL" id="KAH7536933.1"/>
    </source>
</evidence>
<accession>A0A978VN08</accession>
<dbReference type="PANTHER" id="PTHR32285:SF62">
    <property type="entry name" value="PROTEIN TRICHOME BIREFRINGENCE-LIKE 33"/>
    <property type="match status" value="1"/>
</dbReference>
<name>A0A978VN08_ZIZJJ</name>
<sequence length="115" mass="13301">MWWMTGLKMKILLGSFDDEVKDIMELTTEDAYRMAMKSMSRWVRLNMDPKKTRVFFTSISPSHGKSVDWGGVEGGNYYNETTIIEDPAYWGSNCKKNVMEVIGEVFGKKLFPSHF</sequence>
<protein>
    <recommendedName>
        <fullName evidence="2">Trichome birefringence-like C-terminal domain-containing protein</fullName>
    </recommendedName>
</protein>
<organism evidence="3 4">
    <name type="scientific">Ziziphus jujuba var. spinosa</name>
    <dbReference type="NCBI Taxonomy" id="714518"/>
    <lineage>
        <taxon>Eukaryota</taxon>
        <taxon>Viridiplantae</taxon>
        <taxon>Streptophyta</taxon>
        <taxon>Embryophyta</taxon>
        <taxon>Tracheophyta</taxon>
        <taxon>Spermatophyta</taxon>
        <taxon>Magnoliopsida</taxon>
        <taxon>eudicotyledons</taxon>
        <taxon>Gunneridae</taxon>
        <taxon>Pentapetalae</taxon>
        <taxon>rosids</taxon>
        <taxon>fabids</taxon>
        <taxon>Rosales</taxon>
        <taxon>Rhamnaceae</taxon>
        <taxon>Paliureae</taxon>
        <taxon>Ziziphus</taxon>
    </lineage>
</organism>
<comment type="caution">
    <text evidence="3">The sequence shown here is derived from an EMBL/GenBank/DDBJ whole genome shotgun (WGS) entry which is preliminary data.</text>
</comment>
<evidence type="ECO:0000313" key="4">
    <source>
        <dbReference type="Proteomes" id="UP000813462"/>
    </source>
</evidence>
<proteinExistence type="inferred from homology"/>
<dbReference type="Proteomes" id="UP000813462">
    <property type="component" value="Unassembled WGS sequence"/>
</dbReference>
<reference evidence="3" key="1">
    <citation type="journal article" date="2021" name="Front. Plant Sci.">
        <title>Chromosome-Scale Genome Assembly for Chinese Sour Jujube and Insights Into Its Genome Evolution and Domestication Signature.</title>
        <authorList>
            <person name="Shen L.-Y."/>
            <person name="Luo H."/>
            <person name="Wang X.-L."/>
            <person name="Wang X.-M."/>
            <person name="Qiu X.-J."/>
            <person name="Liu H."/>
            <person name="Zhou S.-S."/>
            <person name="Jia K.-H."/>
            <person name="Nie S."/>
            <person name="Bao Y.-T."/>
            <person name="Zhang R.-G."/>
            <person name="Yun Q.-Z."/>
            <person name="Chai Y.-H."/>
            <person name="Lu J.-Y."/>
            <person name="Li Y."/>
            <person name="Zhao S.-W."/>
            <person name="Mao J.-F."/>
            <person name="Jia S.-G."/>
            <person name="Mao Y.-M."/>
        </authorList>
    </citation>
    <scope>NUCLEOTIDE SEQUENCE</scope>
    <source>
        <strain evidence="3">AT0</strain>
        <tissue evidence="3">Leaf</tissue>
    </source>
</reference>
<dbReference type="EMBL" id="JAEACU010000003">
    <property type="protein sequence ID" value="KAH7536933.1"/>
    <property type="molecule type" value="Genomic_DNA"/>
</dbReference>
<dbReference type="GO" id="GO:0016413">
    <property type="term" value="F:O-acetyltransferase activity"/>
    <property type="evidence" value="ECO:0007669"/>
    <property type="project" value="InterPro"/>
</dbReference>
<feature type="domain" description="Trichome birefringence-like C-terminal" evidence="2">
    <location>
        <begin position="2"/>
        <end position="107"/>
    </location>
</feature>
<dbReference type="InterPro" id="IPR029962">
    <property type="entry name" value="TBL"/>
</dbReference>